<name>A0ABN9FR11_9NEOB</name>
<dbReference type="EMBL" id="CATNWA010017271">
    <property type="protein sequence ID" value="CAI9599252.1"/>
    <property type="molecule type" value="Genomic_DNA"/>
</dbReference>
<proteinExistence type="predicted"/>
<sequence>MFSESSDKLFKFWTVNSCRTEKTADKQVQHIEEDLFSLCVSPEASHFIS</sequence>
<accession>A0ABN9FR11</accession>
<keyword evidence="2" id="KW-1185">Reference proteome</keyword>
<evidence type="ECO:0000313" key="2">
    <source>
        <dbReference type="Proteomes" id="UP001162483"/>
    </source>
</evidence>
<evidence type="ECO:0000313" key="1">
    <source>
        <dbReference type="EMBL" id="CAI9599252.1"/>
    </source>
</evidence>
<dbReference type="Proteomes" id="UP001162483">
    <property type="component" value="Unassembled WGS sequence"/>
</dbReference>
<comment type="caution">
    <text evidence="1">The sequence shown here is derived from an EMBL/GenBank/DDBJ whole genome shotgun (WGS) entry which is preliminary data.</text>
</comment>
<protein>
    <submittedName>
        <fullName evidence="1">Uncharacterized protein</fullName>
    </submittedName>
</protein>
<gene>
    <name evidence="1" type="ORF">SPARVUS_LOCUS12563398</name>
</gene>
<reference evidence="1" key="1">
    <citation type="submission" date="2023-05" db="EMBL/GenBank/DDBJ databases">
        <authorList>
            <person name="Stuckert A."/>
        </authorList>
    </citation>
    <scope>NUCLEOTIDE SEQUENCE</scope>
</reference>
<organism evidence="1 2">
    <name type="scientific">Staurois parvus</name>
    <dbReference type="NCBI Taxonomy" id="386267"/>
    <lineage>
        <taxon>Eukaryota</taxon>
        <taxon>Metazoa</taxon>
        <taxon>Chordata</taxon>
        <taxon>Craniata</taxon>
        <taxon>Vertebrata</taxon>
        <taxon>Euteleostomi</taxon>
        <taxon>Amphibia</taxon>
        <taxon>Batrachia</taxon>
        <taxon>Anura</taxon>
        <taxon>Neobatrachia</taxon>
        <taxon>Ranoidea</taxon>
        <taxon>Ranidae</taxon>
        <taxon>Staurois</taxon>
    </lineage>
</organism>